<dbReference type="Gene3D" id="3.40.50.720">
    <property type="entry name" value="NAD(P)-binding Rossmann-like Domain"/>
    <property type="match status" value="2"/>
</dbReference>
<dbReference type="InterPro" id="IPR029753">
    <property type="entry name" value="D-isomer_DH_CS"/>
</dbReference>
<protein>
    <submittedName>
        <fullName evidence="7">Dihydrofolate reductase</fullName>
    </submittedName>
</protein>
<organism evidence="7 8">
    <name type="scientific">Thermohalobacter berrensis</name>
    <dbReference type="NCBI Taxonomy" id="99594"/>
    <lineage>
        <taxon>Bacteria</taxon>
        <taxon>Bacillati</taxon>
        <taxon>Bacillota</taxon>
        <taxon>Tissierellia</taxon>
        <taxon>Tissierellales</taxon>
        <taxon>Thermohalobacteraceae</taxon>
        <taxon>Thermohalobacter</taxon>
    </lineage>
</organism>
<dbReference type="Proteomes" id="UP000284177">
    <property type="component" value="Unassembled WGS sequence"/>
</dbReference>
<proteinExistence type="inferred from homology"/>
<dbReference type="AlphaFoldDB" id="A0A419TB47"/>
<name>A0A419TB47_9FIRM</name>
<feature type="domain" description="D-isomer specific 2-hydroxyacid dehydrogenase NAD-binding" evidence="6">
    <location>
        <begin position="106"/>
        <end position="276"/>
    </location>
</feature>
<reference evidence="7 8" key="1">
    <citation type="submission" date="2016-08" db="EMBL/GenBank/DDBJ databases">
        <title>Novel Firmicutes and Novel Genomes.</title>
        <authorList>
            <person name="Poppleton D.I."/>
            <person name="Gribaldo S."/>
        </authorList>
    </citation>
    <scope>NUCLEOTIDE SEQUENCE [LARGE SCALE GENOMIC DNA]</scope>
    <source>
        <strain evidence="7 8">CTT3</strain>
    </source>
</reference>
<evidence type="ECO:0000313" key="7">
    <source>
        <dbReference type="EMBL" id="RKD34709.1"/>
    </source>
</evidence>
<dbReference type="PANTHER" id="PTHR43333:SF1">
    <property type="entry name" value="D-ISOMER SPECIFIC 2-HYDROXYACID DEHYDROGENASE NAD-BINDING DOMAIN-CONTAINING PROTEIN"/>
    <property type="match status" value="1"/>
</dbReference>
<evidence type="ECO:0000256" key="4">
    <source>
        <dbReference type="RuleBase" id="RU003719"/>
    </source>
</evidence>
<keyword evidence="2 4" id="KW-0560">Oxidoreductase</keyword>
<comment type="caution">
    <text evidence="7">The sequence shown here is derived from an EMBL/GenBank/DDBJ whole genome shotgun (WGS) entry which is preliminary data.</text>
</comment>
<accession>A0A419TB47</accession>
<dbReference type="Pfam" id="PF02826">
    <property type="entry name" value="2-Hacid_dh_C"/>
    <property type="match status" value="1"/>
</dbReference>
<keyword evidence="3" id="KW-0520">NAD</keyword>
<dbReference type="Pfam" id="PF00389">
    <property type="entry name" value="2-Hacid_dh"/>
    <property type="match status" value="1"/>
</dbReference>
<evidence type="ECO:0000256" key="2">
    <source>
        <dbReference type="ARBA" id="ARBA00023002"/>
    </source>
</evidence>
<dbReference type="RefSeq" id="WP_120166884.1">
    <property type="nucleotide sequence ID" value="NZ_MCIB01000001.1"/>
</dbReference>
<dbReference type="PANTHER" id="PTHR43333">
    <property type="entry name" value="2-HACID_DH_C DOMAIN-CONTAINING PROTEIN"/>
    <property type="match status" value="1"/>
</dbReference>
<dbReference type="SUPFAM" id="SSF52283">
    <property type="entry name" value="Formate/glycerate dehydrogenase catalytic domain-like"/>
    <property type="match status" value="1"/>
</dbReference>
<dbReference type="GO" id="GO:0016616">
    <property type="term" value="F:oxidoreductase activity, acting on the CH-OH group of donors, NAD or NADP as acceptor"/>
    <property type="evidence" value="ECO:0007669"/>
    <property type="project" value="InterPro"/>
</dbReference>
<sequence length="314" mass="36624">MVKALFTYNYGEEKMKKIKDLGYDITYIHESELVYNESIEDIEVLVCYNPFNTLDITKMKKLKWIQLSSIGIDQVPLDYVKEKEIIVTNNKGGYSIPMGEWVVLKILELIKRSKSFYNKQNSKTWKLDTSVLELFGKTVGFIGTGSIAKESAKRLQGFEVNILGINTSGRDVEYFNKCYSINEINKILPLCDIVVLTIPYTEKTHHLFNKSTFKMMKNNSYFINVSRGNIVNEKDLIESIKNRKVKGAALDVFEKEPLDKNSPLWDMEEVIITPHNSWVSEMRNERRYNLIYKNMKRYINKQQLFNVVNLNKGY</sequence>
<dbReference type="InterPro" id="IPR006140">
    <property type="entry name" value="D-isomer_DH_NAD-bd"/>
</dbReference>
<evidence type="ECO:0000256" key="1">
    <source>
        <dbReference type="ARBA" id="ARBA00005854"/>
    </source>
</evidence>
<dbReference type="CDD" id="cd12155">
    <property type="entry name" value="PGDH_1"/>
    <property type="match status" value="1"/>
</dbReference>
<comment type="similarity">
    <text evidence="1 4">Belongs to the D-isomer specific 2-hydroxyacid dehydrogenase family.</text>
</comment>
<dbReference type="InterPro" id="IPR006139">
    <property type="entry name" value="D-isomer_2_OHA_DH_cat_dom"/>
</dbReference>
<dbReference type="InterPro" id="IPR036291">
    <property type="entry name" value="NAD(P)-bd_dom_sf"/>
</dbReference>
<dbReference type="PROSITE" id="PS00671">
    <property type="entry name" value="D_2_HYDROXYACID_DH_3"/>
    <property type="match status" value="1"/>
</dbReference>
<gene>
    <name evidence="7" type="ORF">BET03_02470</name>
</gene>
<feature type="domain" description="D-isomer specific 2-hydroxyacid dehydrogenase catalytic" evidence="5">
    <location>
        <begin position="9"/>
        <end position="309"/>
    </location>
</feature>
<dbReference type="EMBL" id="MCIB01000001">
    <property type="protein sequence ID" value="RKD34709.1"/>
    <property type="molecule type" value="Genomic_DNA"/>
</dbReference>
<dbReference type="GO" id="GO:0051287">
    <property type="term" value="F:NAD binding"/>
    <property type="evidence" value="ECO:0007669"/>
    <property type="project" value="InterPro"/>
</dbReference>
<keyword evidence="8" id="KW-1185">Reference proteome</keyword>
<evidence type="ECO:0000259" key="6">
    <source>
        <dbReference type="Pfam" id="PF02826"/>
    </source>
</evidence>
<evidence type="ECO:0000259" key="5">
    <source>
        <dbReference type="Pfam" id="PF00389"/>
    </source>
</evidence>
<dbReference type="SUPFAM" id="SSF51735">
    <property type="entry name" value="NAD(P)-binding Rossmann-fold domains"/>
    <property type="match status" value="1"/>
</dbReference>
<evidence type="ECO:0000256" key="3">
    <source>
        <dbReference type="ARBA" id="ARBA00023027"/>
    </source>
</evidence>
<evidence type="ECO:0000313" key="8">
    <source>
        <dbReference type="Proteomes" id="UP000284177"/>
    </source>
</evidence>
<dbReference type="OrthoDB" id="9805416at2"/>